<evidence type="ECO:0000256" key="1">
    <source>
        <dbReference type="SAM" id="Coils"/>
    </source>
</evidence>
<feature type="compositionally biased region" description="Low complexity" evidence="2">
    <location>
        <begin position="1"/>
        <end position="15"/>
    </location>
</feature>
<name>A0ABP8TTV7_9ACTN</name>
<keyword evidence="1" id="KW-0175">Coiled coil</keyword>
<feature type="region of interest" description="Disordered" evidence="2">
    <location>
        <begin position="1"/>
        <end position="24"/>
    </location>
</feature>
<dbReference type="InterPro" id="IPR046229">
    <property type="entry name" value="TnpC-like"/>
</dbReference>
<proteinExistence type="predicted"/>
<evidence type="ECO:0008006" key="5">
    <source>
        <dbReference type="Google" id="ProtNLM"/>
    </source>
</evidence>
<reference evidence="4" key="1">
    <citation type="journal article" date="2019" name="Int. J. Syst. Evol. Microbiol.">
        <title>The Global Catalogue of Microorganisms (GCM) 10K type strain sequencing project: providing services to taxonomists for standard genome sequencing and annotation.</title>
        <authorList>
            <consortium name="The Broad Institute Genomics Platform"/>
            <consortium name="The Broad Institute Genome Sequencing Center for Infectious Disease"/>
            <person name="Wu L."/>
            <person name="Ma J."/>
        </authorList>
    </citation>
    <scope>NUCLEOTIDE SEQUENCE [LARGE SCALE GENOMIC DNA]</scope>
    <source>
        <strain evidence="4">JCM 17938</strain>
    </source>
</reference>
<feature type="coiled-coil region" evidence="1">
    <location>
        <begin position="92"/>
        <end position="181"/>
    </location>
</feature>
<accession>A0ABP8TTV7</accession>
<dbReference type="Proteomes" id="UP001500212">
    <property type="component" value="Unassembled WGS sequence"/>
</dbReference>
<sequence length="187" mass="20482">MTPTNSTPTAAANKTLVDGRRADTARRRQRVVKAINDAIAAGEVVSVSSIARKAGVDRSFFYRSQHKDLLAQIHTAGAEPPIRAGVGPTVTRASLKADLANCQERCARLTARVQQLEKRLSRALGEQTWRDSGLGAPDDIENLKQKITNLEEDKAALTLQLDERTQDLEAARATNRELMARLNRSTP</sequence>
<protein>
    <recommendedName>
        <fullName evidence="5">TetR family transcriptional regulator</fullName>
    </recommendedName>
</protein>
<dbReference type="EMBL" id="BAABHJ010000031">
    <property type="protein sequence ID" value="GAA4616071.1"/>
    <property type="molecule type" value="Genomic_DNA"/>
</dbReference>
<dbReference type="Pfam" id="PF19776">
    <property type="entry name" value="DUF6262"/>
    <property type="match status" value="1"/>
</dbReference>
<keyword evidence="4" id="KW-1185">Reference proteome</keyword>
<evidence type="ECO:0000313" key="3">
    <source>
        <dbReference type="EMBL" id="GAA4616071.1"/>
    </source>
</evidence>
<gene>
    <name evidence="3" type="ORF">GCM10023195_71240</name>
</gene>
<dbReference type="RefSeq" id="WP_345364374.1">
    <property type="nucleotide sequence ID" value="NZ_BAABHJ010000031.1"/>
</dbReference>
<evidence type="ECO:0000313" key="4">
    <source>
        <dbReference type="Proteomes" id="UP001500212"/>
    </source>
</evidence>
<comment type="caution">
    <text evidence="3">The sequence shown here is derived from an EMBL/GenBank/DDBJ whole genome shotgun (WGS) entry which is preliminary data.</text>
</comment>
<evidence type="ECO:0000256" key="2">
    <source>
        <dbReference type="SAM" id="MobiDB-lite"/>
    </source>
</evidence>
<organism evidence="3 4">
    <name type="scientific">Actinoallomurus liliacearum</name>
    <dbReference type="NCBI Taxonomy" id="1080073"/>
    <lineage>
        <taxon>Bacteria</taxon>
        <taxon>Bacillati</taxon>
        <taxon>Actinomycetota</taxon>
        <taxon>Actinomycetes</taxon>
        <taxon>Streptosporangiales</taxon>
        <taxon>Thermomonosporaceae</taxon>
        <taxon>Actinoallomurus</taxon>
    </lineage>
</organism>